<keyword evidence="2" id="KW-1185">Reference proteome</keyword>
<evidence type="ECO:0000313" key="2">
    <source>
        <dbReference type="Proteomes" id="UP000724584"/>
    </source>
</evidence>
<evidence type="ECO:0000313" key="1">
    <source>
        <dbReference type="EMBL" id="KAH6627319.1"/>
    </source>
</evidence>
<sequence length="573" mass="62177">MTLMSRKFFFLLVVGAIPAAAAPYNATVLLTQLNSTLNGRVQLSKPLAAPCFSEPSGASCLAVKKQLKAPLGFYHSNKYQGFQYMQGEACLADPNDQCLLEPGTLDTPGNASCNQGLVSSLYVEINEATDVPKIFEYARKSGTTLSIKNSGHDYVMRSSRRGSLAIWTRGLQGKRFHASFTPAGCPNRHQTTAITFGAGVNTDEAVTFAHNNGFVFDGGSASTIGVSGGWLLNGGHSVLSNNIGLAVDRVVQLTIATADGEIRIANQCQNSELFWALRGGGSGSFGVVLNSTFRVDPETRITAAILGFEANPDVQKRFVEILAENMPSWALEGWGGPVGPNLAILVNPRSDMDVSTAGKTLAPLVAHTLAQHGKAAITSYNSYYDFYKAVINGTHAAIVPVSVAVMVTSRVVPETVFVNDTARASMVDAIMGLQKSGLVVSMLSTMPFLYGRRQAQRKTSVHPAWYRSVWSVIAYAMWNADSSFEERQKTVTLLQKGTQSLKQLAPEGCTYANEGYAWLGGWSQEFWGENYGALLELKKRYDPYRLLSCWHCVGWDESHPNYECISGLTPRDD</sequence>
<name>A0ACB7P2B6_9PEZI</name>
<reference evidence="1 2" key="1">
    <citation type="journal article" date="2021" name="Nat. Commun.">
        <title>Genetic determinants of endophytism in the Arabidopsis root mycobiome.</title>
        <authorList>
            <person name="Mesny F."/>
            <person name="Miyauchi S."/>
            <person name="Thiergart T."/>
            <person name="Pickel B."/>
            <person name="Atanasova L."/>
            <person name="Karlsson M."/>
            <person name="Huettel B."/>
            <person name="Barry K.W."/>
            <person name="Haridas S."/>
            <person name="Chen C."/>
            <person name="Bauer D."/>
            <person name="Andreopoulos W."/>
            <person name="Pangilinan J."/>
            <person name="LaButti K."/>
            <person name="Riley R."/>
            <person name="Lipzen A."/>
            <person name="Clum A."/>
            <person name="Drula E."/>
            <person name="Henrissat B."/>
            <person name="Kohler A."/>
            <person name="Grigoriev I.V."/>
            <person name="Martin F.M."/>
            <person name="Hacquard S."/>
        </authorList>
    </citation>
    <scope>NUCLEOTIDE SEQUENCE [LARGE SCALE GENOMIC DNA]</scope>
    <source>
        <strain evidence="1 2">MPI-SDFR-AT-0079</strain>
    </source>
</reference>
<dbReference type="EMBL" id="JAGIZQ010000005">
    <property type="protein sequence ID" value="KAH6627319.1"/>
    <property type="molecule type" value="Genomic_DNA"/>
</dbReference>
<organism evidence="1 2">
    <name type="scientific">Chaetomium tenue</name>
    <dbReference type="NCBI Taxonomy" id="1854479"/>
    <lineage>
        <taxon>Eukaryota</taxon>
        <taxon>Fungi</taxon>
        <taxon>Dikarya</taxon>
        <taxon>Ascomycota</taxon>
        <taxon>Pezizomycotina</taxon>
        <taxon>Sordariomycetes</taxon>
        <taxon>Sordariomycetidae</taxon>
        <taxon>Sordariales</taxon>
        <taxon>Chaetomiaceae</taxon>
        <taxon>Chaetomium</taxon>
    </lineage>
</organism>
<dbReference type="Proteomes" id="UP000724584">
    <property type="component" value="Unassembled WGS sequence"/>
</dbReference>
<comment type="caution">
    <text evidence="1">The sequence shown here is derived from an EMBL/GenBank/DDBJ whole genome shotgun (WGS) entry which is preliminary data.</text>
</comment>
<protein>
    <submittedName>
        <fullName evidence="1">Uncharacterized protein</fullName>
    </submittedName>
</protein>
<accession>A0ACB7P2B6</accession>
<proteinExistence type="predicted"/>
<gene>
    <name evidence="1" type="ORF">F5144DRAFT_268945</name>
</gene>